<accession>A0A0S3T5K5</accession>
<dbReference type="PANTHER" id="PTHR42648:SF28">
    <property type="entry name" value="TRANSPOSON-ENCODED PROTEIN WITH RIBONUCLEASE H-LIKE AND RETROVIRUS ZINC FINGER-LIKE DOMAINS"/>
    <property type="match status" value="1"/>
</dbReference>
<dbReference type="OrthoDB" id="1749397at2759"/>
<feature type="non-terminal residue" evidence="1">
    <location>
        <position position="76"/>
    </location>
</feature>
<dbReference type="Gene3D" id="3.30.420.10">
    <property type="entry name" value="Ribonuclease H-like superfamily/Ribonuclease H"/>
    <property type="match status" value="1"/>
</dbReference>
<evidence type="ECO:0000313" key="2">
    <source>
        <dbReference type="Proteomes" id="UP000291084"/>
    </source>
</evidence>
<evidence type="ECO:0008006" key="3">
    <source>
        <dbReference type="Google" id="ProtNLM"/>
    </source>
</evidence>
<dbReference type="GO" id="GO:0003676">
    <property type="term" value="F:nucleic acid binding"/>
    <property type="evidence" value="ECO:0007669"/>
    <property type="project" value="InterPro"/>
</dbReference>
<reference evidence="1 2" key="1">
    <citation type="journal article" date="2015" name="Sci. Rep.">
        <title>The power of single molecule real-time sequencing technology in the de novo assembly of a eukaryotic genome.</title>
        <authorList>
            <person name="Sakai H."/>
            <person name="Naito K."/>
            <person name="Ogiso-Tanaka E."/>
            <person name="Takahashi Y."/>
            <person name="Iseki K."/>
            <person name="Muto C."/>
            <person name="Satou K."/>
            <person name="Teruya K."/>
            <person name="Shiroma A."/>
            <person name="Shimoji M."/>
            <person name="Hirano T."/>
            <person name="Itoh T."/>
            <person name="Kaga A."/>
            <person name="Tomooka N."/>
        </authorList>
    </citation>
    <scope>NUCLEOTIDE SEQUENCE [LARGE SCALE GENOMIC DNA]</scope>
    <source>
        <strain evidence="2">cv. Shumari</strain>
    </source>
</reference>
<dbReference type="InterPro" id="IPR039537">
    <property type="entry name" value="Retrotran_Ty1/copia-like"/>
</dbReference>
<dbReference type="AlphaFoldDB" id="A0A0S3T5K5"/>
<protein>
    <recommendedName>
        <fullName evidence="3">Integrase catalytic domain-containing protein</fullName>
    </recommendedName>
</protein>
<dbReference type="InterPro" id="IPR012337">
    <property type="entry name" value="RNaseH-like_sf"/>
</dbReference>
<dbReference type="SUPFAM" id="SSF53098">
    <property type="entry name" value="Ribonuclease H-like"/>
    <property type="match status" value="1"/>
</dbReference>
<name>A0A0S3T5K5_PHAAN</name>
<sequence length="76" mass="8799">MCPELSGLQTLECESCQLGKHVRSVFPKRSQSMCTSSFSIIHSDVWGPSRVSSFGFRYFVTFIDEYSRCTWVYLMK</sequence>
<dbReference type="InterPro" id="IPR036397">
    <property type="entry name" value="RNaseH_sf"/>
</dbReference>
<dbReference type="PANTHER" id="PTHR42648">
    <property type="entry name" value="TRANSPOSASE, PUTATIVE-RELATED"/>
    <property type="match status" value="1"/>
</dbReference>
<proteinExistence type="predicted"/>
<evidence type="ECO:0000313" key="1">
    <source>
        <dbReference type="EMBL" id="BAU00227.1"/>
    </source>
</evidence>
<dbReference type="Proteomes" id="UP000291084">
    <property type="component" value="Chromosome 10"/>
</dbReference>
<gene>
    <name evidence="1" type="primary">Vigan.10G180200</name>
    <name evidence="1" type="ORF">VIGAN_10180200</name>
</gene>
<organism evidence="1 2">
    <name type="scientific">Vigna angularis var. angularis</name>
    <dbReference type="NCBI Taxonomy" id="157739"/>
    <lineage>
        <taxon>Eukaryota</taxon>
        <taxon>Viridiplantae</taxon>
        <taxon>Streptophyta</taxon>
        <taxon>Embryophyta</taxon>
        <taxon>Tracheophyta</taxon>
        <taxon>Spermatophyta</taxon>
        <taxon>Magnoliopsida</taxon>
        <taxon>eudicotyledons</taxon>
        <taxon>Gunneridae</taxon>
        <taxon>Pentapetalae</taxon>
        <taxon>rosids</taxon>
        <taxon>fabids</taxon>
        <taxon>Fabales</taxon>
        <taxon>Fabaceae</taxon>
        <taxon>Papilionoideae</taxon>
        <taxon>50 kb inversion clade</taxon>
        <taxon>NPAAA clade</taxon>
        <taxon>indigoferoid/millettioid clade</taxon>
        <taxon>Phaseoleae</taxon>
        <taxon>Vigna</taxon>
    </lineage>
</organism>
<keyword evidence="2" id="KW-1185">Reference proteome</keyword>
<dbReference type="EMBL" id="AP015043">
    <property type="protein sequence ID" value="BAU00227.1"/>
    <property type="molecule type" value="Genomic_DNA"/>
</dbReference>